<dbReference type="Gene3D" id="3.20.20.80">
    <property type="entry name" value="Glycosidases"/>
    <property type="match status" value="1"/>
</dbReference>
<dbReference type="PANTHER" id="PTHR36183">
    <property type="entry name" value="BETA-GLUCURONIDASE"/>
    <property type="match status" value="1"/>
</dbReference>
<dbReference type="InterPro" id="IPR031728">
    <property type="entry name" value="GlcAase_C"/>
</dbReference>
<reference evidence="5" key="1">
    <citation type="journal article" date="2012" name="Science">
        <title>The Paleozoic origin of enzymatic lignin decomposition reconstructed from 31 fungal genomes.</title>
        <authorList>
            <person name="Floudas D."/>
            <person name="Binder M."/>
            <person name="Riley R."/>
            <person name="Barry K."/>
            <person name="Blanchette R.A."/>
            <person name="Henrissat B."/>
            <person name="Martinez A.T."/>
            <person name="Otillar R."/>
            <person name="Spatafora J.W."/>
            <person name="Yadav J.S."/>
            <person name="Aerts A."/>
            <person name="Benoit I."/>
            <person name="Boyd A."/>
            <person name="Carlson A."/>
            <person name="Copeland A."/>
            <person name="Coutinho P.M."/>
            <person name="de Vries R.P."/>
            <person name="Ferreira P."/>
            <person name="Findley K."/>
            <person name="Foster B."/>
            <person name="Gaskell J."/>
            <person name="Glotzer D."/>
            <person name="Gorecki P."/>
            <person name="Heitman J."/>
            <person name="Hesse C."/>
            <person name="Hori C."/>
            <person name="Igarashi K."/>
            <person name="Jurgens J.A."/>
            <person name="Kallen N."/>
            <person name="Kersten P."/>
            <person name="Kohler A."/>
            <person name="Kuees U."/>
            <person name="Kumar T.K.A."/>
            <person name="Kuo A."/>
            <person name="LaButti K."/>
            <person name="Larrondo L.F."/>
            <person name="Lindquist E."/>
            <person name="Ling A."/>
            <person name="Lombard V."/>
            <person name="Lucas S."/>
            <person name="Lundell T."/>
            <person name="Martin R."/>
            <person name="McLaughlin D.J."/>
            <person name="Morgenstern I."/>
            <person name="Morin E."/>
            <person name="Murat C."/>
            <person name="Nagy L.G."/>
            <person name="Nolan M."/>
            <person name="Ohm R.A."/>
            <person name="Patyshakuliyeva A."/>
            <person name="Rokas A."/>
            <person name="Ruiz-Duenas F.J."/>
            <person name="Sabat G."/>
            <person name="Salamov A."/>
            <person name="Samejima M."/>
            <person name="Schmutz J."/>
            <person name="Slot J.C."/>
            <person name="St John F."/>
            <person name="Stenlid J."/>
            <person name="Sun H."/>
            <person name="Sun S."/>
            <person name="Syed K."/>
            <person name="Tsang A."/>
            <person name="Wiebenga A."/>
            <person name="Young D."/>
            <person name="Pisabarro A."/>
            <person name="Eastwood D.C."/>
            <person name="Martin F."/>
            <person name="Cullen D."/>
            <person name="Grigoriev I.V."/>
            <person name="Hibbett D.S."/>
        </authorList>
    </citation>
    <scope>NUCLEOTIDE SEQUENCE [LARGE SCALE GENOMIC DNA]</scope>
    <source>
        <strain evidence="5">TFB10046</strain>
    </source>
</reference>
<dbReference type="Pfam" id="PF16862">
    <property type="entry name" value="Glyco_hydro_79C"/>
    <property type="match status" value="1"/>
</dbReference>
<dbReference type="InterPro" id="IPR017853">
    <property type="entry name" value="GH"/>
</dbReference>
<dbReference type="InterPro" id="IPR052974">
    <property type="entry name" value="GH79_Enzymes"/>
</dbReference>
<keyword evidence="2" id="KW-0732">Signal</keyword>
<feature type="region of interest" description="Disordered" evidence="1">
    <location>
        <begin position="35"/>
        <end position="55"/>
    </location>
</feature>
<dbReference type="InParanoid" id="J0WT75"/>
<evidence type="ECO:0000259" key="3">
    <source>
        <dbReference type="Pfam" id="PF16862"/>
    </source>
</evidence>
<dbReference type="Gene3D" id="2.60.40.1180">
    <property type="entry name" value="Golgi alpha-mannosidase II"/>
    <property type="match status" value="1"/>
</dbReference>
<evidence type="ECO:0000313" key="4">
    <source>
        <dbReference type="EMBL" id="EJD36492.1"/>
    </source>
</evidence>
<dbReference type="GO" id="GO:0016787">
    <property type="term" value="F:hydrolase activity"/>
    <property type="evidence" value="ECO:0007669"/>
    <property type="project" value="UniProtKB-KW"/>
</dbReference>
<keyword evidence="4" id="KW-0378">Hydrolase</keyword>
<accession>J0WT75</accession>
<dbReference type="KEGG" id="adl:AURDEDRAFT_117080"/>
<organism evidence="4 5">
    <name type="scientific">Auricularia subglabra (strain TFB-10046 / SS5)</name>
    <name type="common">White-rot fungus</name>
    <name type="synonym">Auricularia delicata (strain TFB10046)</name>
    <dbReference type="NCBI Taxonomy" id="717982"/>
    <lineage>
        <taxon>Eukaryota</taxon>
        <taxon>Fungi</taxon>
        <taxon>Dikarya</taxon>
        <taxon>Basidiomycota</taxon>
        <taxon>Agaricomycotina</taxon>
        <taxon>Agaricomycetes</taxon>
        <taxon>Auriculariales</taxon>
        <taxon>Auriculariaceae</taxon>
        <taxon>Auricularia</taxon>
    </lineage>
</organism>
<dbReference type="eggNOG" id="ENOG502S7XI">
    <property type="taxonomic scope" value="Eukaryota"/>
</dbReference>
<dbReference type="SUPFAM" id="SSF51445">
    <property type="entry name" value="(Trans)glycosidases"/>
    <property type="match status" value="1"/>
</dbReference>
<evidence type="ECO:0000256" key="2">
    <source>
        <dbReference type="SAM" id="SignalP"/>
    </source>
</evidence>
<gene>
    <name evidence="4" type="ORF">AURDEDRAFT_117080</name>
</gene>
<feature type="domain" description="Beta-glucuronidase C-terminal" evidence="3">
    <location>
        <begin position="450"/>
        <end position="549"/>
    </location>
</feature>
<dbReference type="AlphaFoldDB" id="J0WT75"/>
<dbReference type="PANTHER" id="PTHR36183:SF2">
    <property type="entry name" value="BETA-GLUCURONIDASE C-TERMINAL DOMAIN-CONTAINING PROTEIN"/>
    <property type="match status" value="1"/>
</dbReference>
<dbReference type="EMBL" id="JH687860">
    <property type="protein sequence ID" value="EJD36492.1"/>
    <property type="molecule type" value="Genomic_DNA"/>
</dbReference>
<evidence type="ECO:0000313" key="5">
    <source>
        <dbReference type="Proteomes" id="UP000006514"/>
    </source>
</evidence>
<feature type="chain" id="PRO_5003741459" evidence="2">
    <location>
        <begin position="20"/>
        <end position="638"/>
    </location>
</feature>
<feature type="signal peptide" evidence="2">
    <location>
        <begin position="1"/>
        <end position="19"/>
    </location>
</feature>
<proteinExistence type="predicted"/>
<dbReference type="OrthoDB" id="2796951at2759"/>
<keyword evidence="5" id="KW-1185">Reference proteome</keyword>
<protein>
    <submittedName>
        <fullName evidence="4">Glycoside hydrolase family 79 protein</fullName>
    </submittedName>
</protein>
<dbReference type="InterPro" id="IPR013780">
    <property type="entry name" value="Glyco_hydro_b"/>
</dbReference>
<dbReference type="Proteomes" id="UP000006514">
    <property type="component" value="Unassembled WGS sequence"/>
</dbReference>
<evidence type="ECO:0000256" key="1">
    <source>
        <dbReference type="SAM" id="MobiDB-lite"/>
    </source>
</evidence>
<name>J0WT75_AURST</name>
<dbReference type="OMA" id="NNITWAG"/>
<sequence length="638" mass="68298">MIPLLAAAVAALAAAPAAADVSVYPYPQPVPTGGPYEGWQAYDPTPLQDPPLPGADQPLNLNFQVTLDTSGQAQGAGIELEGSYMGISIEMSLAEAIIGPNATWLRPQFLNLMSMLKERGGPPVLRLGGNTQEKAELVDSLPGGASLGKLAIGPTGYTNTPTLMYTLDILKALRATSDLLGIRWFLGIPMNQTTPPRLEIVEQGESIMGEYLWGWQLGNEPDLYELHNYRTAGYSQQNYIDEFQSILDDLAAHPTIQTKNKIGGPGVCCLWKLDDILTNFNYLDRFSSQLSSMIIEHYPIDNCVKGQNDPQTMMNQYTMHSHPQKFANDYKNAVGLALAANKPVILLETNTASCNGFLGLSDAFAAALWIADLGLQLAATSFSHIMVHLGGQAAYYNPFVSPPHNATKPFMWTVGPPWYAILMVTEALGPSGHARVADLNANEGNTYTPGYVIYENNQPARVVLLNYMSDPTGAHDYTANIQTAASQVRVRYMLAPTVNAKIPNITWAGQSFGSYFESDGLPRGEHTTETVPCSGGVCAIKVPAPGAALVFLTDAAYQPDEDMKTFASSHTTRMHNTAAVELGALQTSNGLDAKVRAAMKKASTSSPQNVKKNDAASRSAGALAAAVCALAGALLLAA</sequence>